<dbReference type="AlphaFoldDB" id="A0A6J8AZ53"/>
<gene>
    <name evidence="2" type="ORF">MCOR_12909</name>
</gene>
<feature type="transmembrane region" description="Helical" evidence="1">
    <location>
        <begin position="170"/>
        <end position="193"/>
    </location>
</feature>
<protein>
    <recommendedName>
        <fullName evidence="4">EMI domain-containing protein</fullName>
    </recommendedName>
</protein>
<evidence type="ECO:0000256" key="1">
    <source>
        <dbReference type="SAM" id="Phobius"/>
    </source>
</evidence>
<dbReference type="EMBL" id="CACVKT020002176">
    <property type="protein sequence ID" value="CAC5376176.1"/>
    <property type="molecule type" value="Genomic_DNA"/>
</dbReference>
<evidence type="ECO:0008006" key="4">
    <source>
        <dbReference type="Google" id="ProtNLM"/>
    </source>
</evidence>
<keyword evidence="1" id="KW-1133">Transmembrane helix</keyword>
<dbReference type="Proteomes" id="UP000507470">
    <property type="component" value="Unassembled WGS sequence"/>
</dbReference>
<accession>A0A6J8AZ53</accession>
<keyword evidence="3" id="KW-1185">Reference proteome</keyword>
<organism evidence="2 3">
    <name type="scientific">Mytilus coruscus</name>
    <name type="common">Sea mussel</name>
    <dbReference type="NCBI Taxonomy" id="42192"/>
    <lineage>
        <taxon>Eukaryota</taxon>
        <taxon>Metazoa</taxon>
        <taxon>Spiralia</taxon>
        <taxon>Lophotrochozoa</taxon>
        <taxon>Mollusca</taxon>
        <taxon>Bivalvia</taxon>
        <taxon>Autobranchia</taxon>
        <taxon>Pteriomorphia</taxon>
        <taxon>Mytilida</taxon>
        <taxon>Mytiloidea</taxon>
        <taxon>Mytilidae</taxon>
        <taxon>Mytilinae</taxon>
        <taxon>Mytilus</taxon>
    </lineage>
</organism>
<name>A0A6J8AZ53_MYTCO</name>
<evidence type="ECO:0000313" key="3">
    <source>
        <dbReference type="Proteomes" id="UP000507470"/>
    </source>
</evidence>
<proteinExistence type="predicted"/>
<reference evidence="2 3" key="1">
    <citation type="submission" date="2020-06" db="EMBL/GenBank/DDBJ databases">
        <authorList>
            <person name="Li R."/>
            <person name="Bekaert M."/>
        </authorList>
    </citation>
    <scope>NUCLEOTIDE SEQUENCE [LARGE SCALE GENOMIC DNA]</scope>
    <source>
        <strain evidence="3">wild</strain>
    </source>
</reference>
<keyword evidence="1" id="KW-0472">Membrane</keyword>
<sequence length="486" mass="54756">MNDVQAVSMLILNVVLQKEKIQLRGIIGKLNFACAVVIPGKAFPRRLSCLTKGDRSVFNVVVLLTVIVADAKCSYMAELQSGDGVCERTVTRKVMYTAYTTRLKWVCNVFGRNCYYLYFIVSVKQTRTETVVTPVCCDGYIEEDEKCISTVTTETPTGSLTGNLTNTSPVVVSISVVLILVLIALAVAVIFVLHRRKLKMKLPLCASSSNYDDICKFVPIPYHFLTKAEQIQYRLIKSMVSRPEYRLIQSMVIEPNSDIPEYLDLEQSKQSPSKPSIANVLYNRMQTLRKTKETKNENNSESQIYDTCEDTSNSLKYNNLSHMGTLKGSLKGMITEKVNTVGSSLKRIRESFSSNENASDSKNEKLTSMKSMCRNQLGTLPEIPASKADNSSTDVTTSVKKRRFIQPVGEFPLTANTAYGEVQDEPNETLEYLSKPKLTPKENDYQEFEKMEDELEKNIDFQKNTDSKEEAPPVYDDIHIYADVEH</sequence>
<evidence type="ECO:0000313" key="2">
    <source>
        <dbReference type="EMBL" id="CAC5376176.1"/>
    </source>
</evidence>
<dbReference type="OrthoDB" id="6119654at2759"/>
<keyword evidence="1" id="KW-0812">Transmembrane</keyword>